<accession>A0A7J6R5Y4</accession>
<dbReference type="Proteomes" id="UP000553632">
    <property type="component" value="Unassembled WGS sequence"/>
</dbReference>
<name>A0A7J6R5Y4_PEROL</name>
<evidence type="ECO:0000313" key="2">
    <source>
        <dbReference type="EMBL" id="KAF4721435.1"/>
    </source>
</evidence>
<organism evidence="1 4">
    <name type="scientific">Perkinsus olseni</name>
    <name type="common">Perkinsus atlanticus</name>
    <dbReference type="NCBI Taxonomy" id="32597"/>
    <lineage>
        <taxon>Eukaryota</taxon>
        <taxon>Sar</taxon>
        <taxon>Alveolata</taxon>
        <taxon>Perkinsozoa</taxon>
        <taxon>Perkinsea</taxon>
        <taxon>Perkinsida</taxon>
        <taxon>Perkinsidae</taxon>
        <taxon>Perkinsus</taxon>
    </lineage>
</organism>
<dbReference type="EMBL" id="JABANM010024675">
    <property type="protein sequence ID" value="KAF4715842.1"/>
    <property type="molecule type" value="Genomic_DNA"/>
</dbReference>
<dbReference type="AlphaFoldDB" id="A0A7J6R5Y4"/>
<dbReference type="EMBL" id="JABANO010024733">
    <property type="protein sequence ID" value="KAF4721435.1"/>
    <property type="molecule type" value="Genomic_DNA"/>
</dbReference>
<evidence type="ECO:0000313" key="4">
    <source>
        <dbReference type="Proteomes" id="UP000574390"/>
    </source>
</evidence>
<sequence length="170" mass="18813">MDVELGDDGRQHALLISTNDELELVLSGDALLVPAEDYSSTGCFKLEGGSLPDVCLCPVEGGSFCFMAEAASNNLRLSVPPHLRLFVGEKHHDEVLKETPLSGCSERPEYSRKDESVPFGIFVGREPLKMGAQPFFSAEVIHRKFHTPSWMLVCSRCCATSWEKLRRKAV</sequence>
<reference evidence="3 4" key="1">
    <citation type="submission" date="2020-04" db="EMBL/GenBank/DDBJ databases">
        <title>Perkinsus olseni comparative genomics.</title>
        <authorList>
            <person name="Bogema D.R."/>
        </authorList>
    </citation>
    <scope>NUCLEOTIDE SEQUENCE [LARGE SCALE GENOMIC DNA]</scope>
    <source>
        <strain evidence="1">ATCC PRA-205</strain>
        <strain evidence="2 3">ATCC PRA-207</strain>
    </source>
</reference>
<dbReference type="Proteomes" id="UP000574390">
    <property type="component" value="Unassembled WGS sequence"/>
</dbReference>
<protein>
    <submittedName>
        <fullName evidence="1">Uncharacterized protein</fullName>
    </submittedName>
</protein>
<keyword evidence="3" id="KW-1185">Reference proteome</keyword>
<evidence type="ECO:0000313" key="3">
    <source>
        <dbReference type="Proteomes" id="UP000553632"/>
    </source>
</evidence>
<evidence type="ECO:0000313" key="1">
    <source>
        <dbReference type="EMBL" id="KAF4715842.1"/>
    </source>
</evidence>
<gene>
    <name evidence="1" type="ORF">FOZ62_007085</name>
    <name evidence="2" type="ORF">FOZ63_004712</name>
</gene>
<comment type="caution">
    <text evidence="1">The sequence shown here is derived from an EMBL/GenBank/DDBJ whole genome shotgun (WGS) entry which is preliminary data.</text>
</comment>
<proteinExistence type="predicted"/>